<proteinExistence type="predicted"/>
<keyword evidence="3" id="KW-1185">Reference proteome</keyword>
<sequence>MSRKPSAPRQTGHEAQEQFVSELSWRRGEHGGLALQADDGTRWTSRWGFGRRSRISNQPSASENVMPFQQSTEGQSSSEESAFYTGVQNHPSVIVVRTVCSTPCSSANGLVFWELLPTMYFLHSPISAHNVLEYSKLPHAQYASFVGFTPSRPFTPRTPHLPSSRNLLFFIELDLSRAHSARWPPSKTASHWIAAGCGAGVSRQNILASSPNPSEPPAGERGRDPSKAPSSATARPLLSIIHGFPGKVVQEATSVSAQGRNERVRERQRQRERELCFLDDRSVEVVHGDGKSELGDVFVPRACDRCVVQSHSSSGLRLTRIEGQAALLKPSYPHVVWMSSPSFVLELPLCHPACFPCPSGGVGGGIFFRARGQSDSERARGLAVTRECRDSHIPTRQCPTTFRQKSPDPLQSKADIAHILACMFDRYVIYVCGMVLYLSHSAANTDELQARVEAVCNATLHVHIHALFDLMPLRVRAPITTLGGFTTYVWSSAGMKGRGKREMPEKTRRPVASSGKIPTCENPGMTRPGIELGSRWWKAIELTGRPPSLFRNVGTDISTIMSLHCSETTIVWLQAPRLRECKTKIPSLHVRQFLSANHTGWPLCQRAGMTTARQEMHLRRDVDEGGEGVVAGPGHICVQHAQESRHPPPPPPFSSVGTRPLQSQRSHLYRRQIARCLAPDSNLCTGRSWPRCNQTKIPALRNLSVVLKTCKLEQSARSDRLDWERTCRQKLKSMFSHGGPRTITSDRKIS</sequence>
<feature type="region of interest" description="Disordered" evidence="1">
    <location>
        <begin position="54"/>
        <end position="82"/>
    </location>
</feature>
<organism evidence="2 3">
    <name type="scientific">Dryococelus australis</name>
    <dbReference type="NCBI Taxonomy" id="614101"/>
    <lineage>
        <taxon>Eukaryota</taxon>
        <taxon>Metazoa</taxon>
        <taxon>Ecdysozoa</taxon>
        <taxon>Arthropoda</taxon>
        <taxon>Hexapoda</taxon>
        <taxon>Insecta</taxon>
        <taxon>Pterygota</taxon>
        <taxon>Neoptera</taxon>
        <taxon>Polyneoptera</taxon>
        <taxon>Phasmatodea</taxon>
        <taxon>Verophasmatodea</taxon>
        <taxon>Anareolatae</taxon>
        <taxon>Phasmatidae</taxon>
        <taxon>Eurycanthinae</taxon>
        <taxon>Dryococelus</taxon>
    </lineage>
</organism>
<accession>A0ABQ9HC68</accession>
<evidence type="ECO:0000256" key="1">
    <source>
        <dbReference type="SAM" id="MobiDB-lite"/>
    </source>
</evidence>
<dbReference type="Proteomes" id="UP001159363">
    <property type="component" value="Chromosome 5"/>
</dbReference>
<comment type="caution">
    <text evidence="2">The sequence shown here is derived from an EMBL/GenBank/DDBJ whole genome shotgun (WGS) entry which is preliminary data.</text>
</comment>
<evidence type="ECO:0000313" key="2">
    <source>
        <dbReference type="EMBL" id="KAJ8881864.1"/>
    </source>
</evidence>
<dbReference type="EMBL" id="JARBHB010000006">
    <property type="protein sequence ID" value="KAJ8881864.1"/>
    <property type="molecule type" value="Genomic_DNA"/>
</dbReference>
<feature type="region of interest" description="Disordered" evidence="1">
    <location>
        <begin position="497"/>
        <end position="524"/>
    </location>
</feature>
<name>A0ABQ9HC68_9NEOP</name>
<gene>
    <name evidence="2" type="ORF">PR048_018350</name>
</gene>
<protein>
    <submittedName>
        <fullName evidence="2">Uncharacterized protein</fullName>
    </submittedName>
</protein>
<feature type="region of interest" description="Disordered" evidence="1">
    <location>
        <begin position="204"/>
        <end position="232"/>
    </location>
</feature>
<feature type="compositionally biased region" description="Low complexity" evidence="1">
    <location>
        <begin position="69"/>
        <end position="81"/>
    </location>
</feature>
<feature type="region of interest" description="Disordered" evidence="1">
    <location>
        <begin position="1"/>
        <end position="22"/>
    </location>
</feature>
<reference evidence="2 3" key="1">
    <citation type="submission" date="2023-02" db="EMBL/GenBank/DDBJ databases">
        <title>LHISI_Scaffold_Assembly.</title>
        <authorList>
            <person name="Stuart O.P."/>
            <person name="Cleave R."/>
            <person name="Magrath M.J.L."/>
            <person name="Mikheyev A.S."/>
        </authorList>
    </citation>
    <scope>NUCLEOTIDE SEQUENCE [LARGE SCALE GENOMIC DNA]</scope>
    <source>
        <strain evidence="2">Daus_M_001</strain>
        <tissue evidence="2">Leg muscle</tissue>
    </source>
</reference>
<evidence type="ECO:0000313" key="3">
    <source>
        <dbReference type="Proteomes" id="UP001159363"/>
    </source>
</evidence>